<proteinExistence type="predicted"/>
<dbReference type="Proteomes" id="UP001295444">
    <property type="component" value="Chromosome 11"/>
</dbReference>
<keyword evidence="3" id="KW-1185">Reference proteome</keyword>
<dbReference type="AlphaFoldDB" id="A0AAD1WSB5"/>
<feature type="region of interest" description="Disordered" evidence="1">
    <location>
        <begin position="1"/>
        <end position="32"/>
    </location>
</feature>
<evidence type="ECO:0000313" key="2">
    <source>
        <dbReference type="EMBL" id="CAH2321268.1"/>
    </source>
</evidence>
<organism evidence="2 3">
    <name type="scientific">Pelobates cultripes</name>
    <name type="common">Western spadefoot toad</name>
    <dbReference type="NCBI Taxonomy" id="61616"/>
    <lineage>
        <taxon>Eukaryota</taxon>
        <taxon>Metazoa</taxon>
        <taxon>Chordata</taxon>
        <taxon>Craniata</taxon>
        <taxon>Vertebrata</taxon>
        <taxon>Euteleostomi</taxon>
        <taxon>Amphibia</taxon>
        <taxon>Batrachia</taxon>
        <taxon>Anura</taxon>
        <taxon>Pelobatoidea</taxon>
        <taxon>Pelobatidae</taxon>
        <taxon>Pelobates</taxon>
    </lineage>
</organism>
<gene>
    <name evidence="2" type="ORF">PECUL_23A046827</name>
</gene>
<reference evidence="2" key="1">
    <citation type="submission" date="2022-03" db="EMBL/GenBank/DDBJ databases">
        <authorList>
            <person name="Alioto T."/>
            <person name="Alioto T."/>
            <person name="Gomez Garrido J."/>
        </authorList>
    </citation>
    <scope>NUCLEOTIDE SEQUENCE</scope>
</reference>
<name>A0AAD1WSB5_PELCU</name>
<evidence type="ECO:0000256" key="1">
    <source>
        <dbReference type="SAM" id="MobiDB-lite"/>
    </source>
</evidence>
<accession>A0AAD1WSB5</accession>
<protein>
    <submittedName>
        <fullName evidence="2">Uncharacterized protein</fullName>
    </submittedName>
</protein>
<feature type="compositionally biased region" description="Low complexity" evidence="1">
    <location>
        <begin position="14"/>
        <end position="28"/>
    </location>
</feature>
<dbReference type="EMBL" id="OW240922">
    <property type="protein sequence ID" value="CAH2321268.1"/>
    <property type="molecule type" value="Genomic_DNA"/>
</dbReference>
<sequence>MADAMCTGDMGRNSSLPALTADTATPASRPCHTGKWDYLYPLTQPLKSAMSAAALGGWGYTTDRPLPYGDRVYHQACHLSGERDHLLASHSAYNSTTPAVAAVCG</sequence>
<evidence type="ECO:0000313" key="3">
    <source>
        <dbReference type="Proteomes" id="UP001295444"/>
    </source>
</evidence>